<keyword evidence="6" id="KW-0297">G-protein coupled receptor</keyword>
<evidence type="ECO:0000256" key="4">
    <source>
        <dbReference type="ARBA" id="ARBA00022692"/>
    </source>
</evidence>
<proteinExistence type="inferred from homology"/>
<feature type="compositionally biased region" description="Low complexity" evidence="10">
    <location>
        <begin position="237"/>
        <end position="259"/>
    </location>
</feature>
<organism evidence="13 14">
    <name type="scientific">Limulus polyphemus</name>
    <name type="common">Atlantic horseshoe crab</name>
    <dbReference type="NCBI Taxonomy" id="6850"/>
    <lineage>
        <taxon>Eukaryota</taxon>
        <taxon>Metazoa</taxon>
        <taxon>Ecdysozoa</taxon>
        <taxon>Arthropoda</taxon>
        <taxon>Chelicerata</taxon>
        <taxon>Merostomata</taxon>
        <taxon>Xiphosura</taxon>
        <taxon>Limulidae</taxon>
        <taxon>Limulus</taxon>
    </lineage>
</organism>
<feature type="transmembrane region" description="Helical" evidence="11">
    <location>
        <begin position="27"/>
        <end position="47"/>
    </location>
</feature>
<evidence type="ECO:0000259" key="12">
    <source>
        <dbReference type="PROSITE" id="PS50262"/>
    </source>
</evidence>
<accession>A0ABM1BTE0</accession>
<keyword evidence="8" id="KW-0675">Receptor</keyword>
<dbReference type="InterPro" id="IPR017452">
    <property type="entry name" value="GPCR_Rhodpsn_7TM"/>
</dbReference>
<evidence type="ECO:0000256" key="9">
    <source>
        <dbReference type="ARBA" id="ARBA00023224"/>
    </source>
</evidence>
<dbReference type="GeneID" id="106472219"/>
<dbReference type="PRINTS" id="PR00237">
    <property type="entry name" value="GPCRRHODOPSN"/>
</dbReference>
<evidence type="ECO:0000256" key="5">
    <source>
        <dbReference type="ARBA" id="ARBA00022989"/>
    </source>
</evidence>
<feature type="region of interest" description="Disordered" evidence="10">
    <location>
        <begin position="232"/>
        <end position="274"/>
    </location>
</feature>
<gene>
    <name evidence="14" type="primary">LOC106472219</name>
</gene>
<dbReference type="CDD" id="cd00637">
    <property type="entry name" value="7tm_classA_rhodopsin-like"/>
    <property type="match status" value="1"/>
</dbReference>
<sequence length="274" mass="31351">MIGIDRFIFIVYGLYYNIWMTTKRAKIMIGVVWIQCFLIGFSPAMGWSYPIDGSKCWYILVVKPANLIFTVIIGIFLPLGFIAVLYIFILFKALHQTDVRKSVTVEIPRENIEISEIRGQQNLSAITSENNIRRQKLAIGNQNSTRKTQKKWKALKVVLFTLISFVVSWFPYFIASFIYVLNPSVKLAVTIASVLAVLGFLNSFLNPLIYAWWHRGLRKFIKEDCLRQKRKRNFQRSGTPGSKTSSTSTSTSKISNDSIKSTENEAHSRDSSEL</sequence>
<dbReference type="SUPFAM" id="SSF81321">
    <property type="entry name" value="Family A G protein-coupled receptor-like"/>
    <property type="match status" value="1"/>
</dbReference>
<evidence type="ECO:0000256" key="2">
    <source>
        <dbReference type="ARBA" id="ARBA00010663"/>
    </source>
</evidence>
<reference evidence="14" key="1">
    <citation type="submission" date="2025-08" db="UniProtKB">
        <authorList>
            <consortium name="RefSeq"/>
        </authorList>
    </citation>
    <scope>IDENTIFICATION</scope>
    <source>
        <tissue evidence="14">Muscle</tissue>
    </source>
</reference>
<keyword evidence="13" id="KW-1185">Reference proteome</keyword>
<keyword evidence="9" id="KW-0807">Transducer</keyword>
<dbReference type="RefSeq" id="XP_013788303.1">
    <property type="nucleotide sequence ID" value="XM_013932849.2"/>
</dbReference>
<feature type="transmembrane region" description="Helical" evidence="11">
    <location>
        <begin position="67"/>
        <end position="91"/>
    </location>
</feature>
<comment type="subcellular location">
    <subcellularLocation>
        <location evidence="1">Cell membrane</location>
        <topology evidence="1">Multi-pass membrane protein</topology>
    </subcellularLocation>
</comment>
<keyword evidence="7 11" id="KW-0472">Membrane</keyword>
<dbReference type="InterPro" id="IPR000276">
    <property type="entry name" value="GPCR_Rhodpsn"/>
</dbReference>
<keyword evidence="5 11" id="KW-1133">Transmembrane helix</keyword>
<dbReference type="Gene3D" id="1.20.1070.10">
    <property type="entry name" value="Rhodopsin 7-helix transmembrane proteins"/>
    <property type="match status" value="1"/>
</dbReference>
<evidence type="ECO:0000256" key="6">
    <source>
        <dbReference type="ARBA" id="ARBA00023040"/>
    </source>
</evidence>
<evidence type="ECO:0000256" key="7">
    <source>
        <dbReference type="ARBA" id="ARBA00023136"/>
    </source>
</evidence>
<keyword evidence="4 11" id="KW-0812">Transmembrane</keyword>
<evidence type="ECO:0000256" key="8">
    <source>
        <dbReference type="ARBA" id="ARBA00023170"/>
    </source>
</evidence>
<evidence type="ECO:0000256" key="10">
    <source>
        <dbReference type="SAM" id="MobiDB-lite"/>
    </source>
</evidence>
<feature type="compositionally biased region" description="Basic and acidic residues" evidence="10">
    <location>
        <begin position="260"/>
        <end position="274"/>
    </location>
</feature>
<evidence type="ECO:0000256" key="3">
    <source>
        <dbReference type="ARBA" id="ARBA00022475"/>
    </source>
</evidence>
<evidence type="ECO:0000313" key="13">
    <source>
        <dbReference type="Proteomes" id="UP000694941"/>
    </source>
</evidence>
<keyword evidence="3" id="KW-1003">Cell membrane</keyword>
<feature type="transmembrane region" description="Helical" evidence="11">
    <location>
        <begin position="187"/>
        <end position="213"/>
    </location>
</feature>
<dbReference type="PROSITE" id="PS50262">
    <property type="entry name" value="G_PROTEIN_RECEP_F1_2"/>
    <property type="match status" value="1"/>
</dbReference>
<feature type="domain" description="G-protein coupled receptors family 1 profile" evidence="12">
    <location>
        <begin position="1"/>
        <end position="210"/>
    </location>
</feature>
<protein>
    <submittedName>
        <fullName evidence="14">Alpha-1D adrenergic receptor-like</fullName>
    </submittedName>
</protein>
<dbReference type="PANTHER" id="PTHR22752">
    <property type="entry name" value="G PROTEIN-COUPLED RECEPTOR"/>
    <property type="match status" value="1"/>
</dbReference>
<evidence type="ECO:0000256" key="11">
    <source>
        <dbReference type="SAM" id="Phobius"/>
    </source>
</evidence>
<feature type="transmembrane region" description="Helical" evidence="11">
    <location>
        <begin position="157"/>
        <end position="181"/>
    </location>
</feature>
<dbReference type="Proteomes" id="UP000694941">
    <property type="component" value="Unplaced"/>
</dbReference>
<comment type="similarity">
    <text evidence="2">Belongs to the G-protein coupled receptor 1 family.</text>
</comment>
<dbReference type="Pfam" id="PF00001">
    <property type="entry name" value="7tm_1"/>
    <property type="match status" value="1"/>
</dbReference>
<evidence type="ECO:0000313" key="14">
    <source>
        <dbReference type="RefSeq" id="XP_013788303.1"/>
    </source>
</evidence>
<name>A0ABM1BTE0_LIMPO</name>
<evidence type="ECO:0000256" key="1">
    <source>
        <dbReference type="ARBA" id="ARBA00004651"/>
    </source>
</evidence>